<reference evidence="9" key="1">
    <citation type="submission" date="2020-08" db="EMBL/GenBank/DDBJ databases">
        <title>Genome public.</title>
        <authorList>
            <person name="Liu C."/>
            <person name="Sun Q."/>
        </authorList>
    </citation>
    <scope>NUCLEOTIDE SEQUENCE</scope>
    <source>
        <strain evidence="9">N12</strain>
    </source>
</reference>
<feature type="domain" description="RagB/SusD" evidence="7">
    <location>
        <begin position="263"/>
        <end position="544"/>
    </location>
</feature>
<evidence type="ECO:0000256" key="4">
    <source>
        <dbReference type="ARBA" id="ARBA00023136"/>
    </source>
</evidence>
<dbReference type="SUPFAM" id="SSF48452">
    <property type="entry name" value="TPR-like"/>
    <property type="match status" value="1"/>
</dbReference>
<keyword evidence="5" id="KW-0998">Cell outer membrane</keyword>
<protein>
    <submittedName>
        <fullName evidence="9">RagB/SusD family nutrient uptake outer membrane protein</fullName>
    </submittedName>
</protein>
<dbReference type="InterPro" id="IPR011990">
    <property type="entry name" value="TPR-like_helical_dom_sf"/>
</dbReference>
<dbReference type="PROSITE" id="PS51257">
    <property type="entry name" value="PROKAR_LIPOPROTEIN"/>
    <property type="match status" value="1"/>
</dbReference>
<evidence type="ECO:0000256" key="1">
    <source>
        <dbReference type="ARBA" id="ARBA00004442"/>
    </source>
</evidence>
<dbReference type="GO" id="GO:0009279">
    <property type="term" value="C:cell outer membrane"/>
    <property type="evidence" value="ECO:0007669"/>
    <property type="project" value="UniProtKB-SubCell"/>
</dbReference>
<name>A0A926F460_9BACT</name>
<keyword evidence="4" id="KW-0472">Membrane</keyword>
<evidence type="ECO:0000313" key="9">
    <source>
        <dbReference type="EMBL" id="MBC8593690.1"/>
    </source>
</evidence>
<dbReference type="Gene3D" id="1.25.40.390">
    <property type="match status" value="1"/>
</dbReference>
<dbReference type="Pfam" id="PF07980">
    <property type="entry name" value="SusD_RagB"/>
    <property type="match status" value="1"/>
</dbReference>
<dbReference type="EMBL" id="JACRTF010000001">
    <property type="protein sequence ID" value="MBC8593690.1"/>
    <property type="molecule type" value="Genomic_DNA"/>
</dbReference>
<keyword evidence="10" id="KW-1185">Reference proteome</keyword>
<dbReference type="InterPro" id="IPR033985">
    <property type="entry name" value="SusD-like_N"/>
</dbReference>
<feature type="domain" description="SusD-like N-terminal" evidence="8">
    <location>
        <begin position="23"/>
        <end position="222"/>
    </location>
</feature>
<organism evidence="9 10">
    <name type="scientific">Jilunia laotingensis</name>
    <dbReference type="NCBI Taxonomy" id="2763675"/>
    <lineage>
        <taxon>Bacteria</taxon>
        <taxon>Pseudomonadati</taxon>
        <taxon>Bacteroidota</taxon>
        <taxon>Bacteroidia</taxon>
        <taxon>Bacteroidales</taxon>
        <taxon>Bacteroidaceae</taxon>
        <taxon>Jilunia</taxon>
    </lineage>
</organism>
<evidence type="ECO:0000259" key="7">
    <source>
        <dbReference type="Pfam" id="PF07980"/>
    </source>
</evidence>
<feature type="chain" id="PRO_5039620214" evidence="6">
    <location>
        <begin position="23"/>
        <end position="545"/>
    </location>
</feature>
<comment type="caution">
    <text evidence="9">The sequence shown here is derived from an EMBL/GenBank/DDBJ whole genome shotgun (WGS) entry which is preliminary data.</text>
</comment>
<comment type="similarity">
    <text evidence="2">Belongs to the SusD family.</text>
</comment>
<dbReference type="Pfam" id="PF14322">
    <property type="entry name" value="SusD-like_3"/>
    <property type="match status" value="1"/>
</dbReference>
<gene>
    <name evidence="9" type="ORF">H8744_10625</name>
</gene>
<evidence type="ECO:0000259" key="8">
    <source>
        <dbReference type="Pfam" id="PF14322"/>
    </source>
</evidence>
<proteinExistence type="inferred from homology"/>
<sequence length="545" mass="62249">MKLNYKIATLAFSCAVTFSSCADFLDEKPYGQFTSDQIDDTSIEGLMAAAYAGLEAHFFGNNESFTAPVSNWVFDVRSDDAYKGGGGVSMEASIHQLEISNLTSDNPTGVNKWKNNYYAISRVHKAMRAVNDAKIDNKAPLLAELRLLRGHFYFDLIRIFERIPYLTEDSDPNTTTSSEFTRTEIFDKIKKDFQYAWENLPESQEQPGRFNKYVAAAYMAKLAVETKDWSTAIEFADYVIGSHKYELYDNYLDMSKIEFNNMKESVMAVQFSTANDNAHINWGSLLNTTYSDGNLFGSGDDFFLGSQNLVNAFRTDEKGLPYLDDFNSVNVGPTYMGNIDPRLDFTVGRIGVPFRGYTYNEKWCRAYDIYGEYSGKKGLIDPNSSEMVQGFPWGASSLNYCIIRYADVLLWKAESLIESNQNLDEARKIINDIRAKAKRSVDATYSPVDVDPMQNSYKVEGYPETGWNQEYARKALRMERRLELAMEGHRWFDLVRWGEAVNVINKYMREEESLRPYYKDATITQDEIYLPIPKDEVENSGGLYD</sequence>
<comment type="subcellular location">
    <subcellularLocation>
        <location evidence="1">Cell outer membrane</location>
    </subcellularLocation>
</comment>
<keyword evidence="3 6" id="KW-0732">Signal</keyword>
<dbReference type="AlphaFoldDB" id="A0A926F460"/>
<evidence type="ECO:0000256" key="5">
    <source>
        <dbReference type="ARBA" id="ARBA00023237"/>
    </source>
</evidence>
<evidence type="ECO:0000313" key="10">
    <source>
        <dbReference type="Proteomes" id="UP000651085"/>
    </source>
</evidence>
<evidence type="ECO:0000256" key="2">
    <source>
        <dbReference type="ARBA" id="ARBA00006275"/>
    </source>
</evidence>
<evidence type="ECO:0000256" key="3">
    <source>
        <dbReference type="ARBA" id="ARBA00022729"/>
    </source>
</evidence>
<feature type="signal peptide" evidence="6">
    <location>
        <begin position="1"/>
        <end position="22"/>
    </location>
</feature>
<dbReference type="Proteomes" id="UP000651085">
    <property type="component" value="Unassembled WGS sequence"/>
</dbReference>
<dbReference type="InterPro" id="IPR012944">
    <property type="entry name" value="SusD_RagB_dom"/>
</dbReference>
<evidence type="ECO:0000256" key="6">
    <source>
        <dbReference type="SAM" id="SignalP"/>
    </source>
</evidence>
<accession>A0A926F460</accession>
<dbReference type="RefSeq" id="WP_262434796.1">
    <property type="nucleotide sequence ID" value="NZ_JACRTF010000001.1"/>
</dbReference>